<feature type="domain" description="C2H2-type" evidence="4">
    <location>
        <begin position="252"/>
        <end position="280"/>
    </location>
</feature>
<keyword evidence="1" id="KW-0862">Zinc</keyword>
<evidence type="ECO:0000256" key="1">
    <source>
        <dbReference type="PROSITE-ProRule" id="PRU00042"/>
    </source>
</evidence>
<dbReference type="PROSITE" id="PS00028">
    <property type="entry name" value="ZINC_FINGER_C2H2_1"/>
    <property type="match status" value="1"/>
</dbReference>
<feature type="region of interest" description="Disordered" evidence="2">
    <location>
        <begin position="157"/>
        <end position="205"/>
    </location>
</feature>
<dbReference type="AlphaFoldDB" id="D7G0B8"/>
<organism evidence="5 6">
    <name type="scientific">Ectocarpus siliculosus</name>
    <name type="common">Brown alga</name>
    <name type="synonym">Conferva siliculosa</name>
    <dbReference type="NCBI Taxonomy" id="2880"/>
    <lineage>
        <taxon>Eukaryota</taxon>
        <taxon>Sar</taxon>
        <taxon>Stramenopiles</taxon>
        <taxon>Ochrophyta</taxon>
        <taxon>PX clade</taxon>
        <taxon>Phaeophyceae</taxon>
        <taxon>Ectocarpales</taxon>
        <taxon>Ectocarpaceae</taxon>
        <taxon>Ectocarpus</taxon>
    </lineage>
</organism>
<keyword evidence="3" id="KW-0472">Membrane</keyword>
<keyword evidence="3" id="KW-0812">Transmembrane</keyword>
<evidence type="ECO:0000256" key="2">
    <source>
        <dbReference type="SAM" id="MobiDB-lite"/>
    </source>
</evidence>
<evidence type="ECO:0000313" key="5">
    <source>
        <dbReference type="EMBL" id="CBJ26645.1"/>
    </source>
</evidence>
<dbReference type="InParanoid" id="D7G0B8"/>
<evidence type="ECO:0000259" key="4">
    <source>
        <dbReference type="PROSITE" id="PS50157"/>
    </source>
</evidence>
<feature type="compositionally biased region" description="Polar residues" evidence="2">
    <location>
        <begin position="157"/>
        <end position="167"/>
    </location>
</feature>
<protein>
    <submittedName>
        <fullName evidence="5">C2H2 zinc finger protein</fullName>
    </submittedName>
</protein>
<dbReference type="Proteomes" id="UP000002630">
    <property type="component" value="Linkage Group LG15"/>
</dbReference>
<feature type="compositionally biased region" description="Basic and acidic residues" evidence="2">
    <location>
        <begin position="352"/>
        <end position="372"/>
    </location>
</feature>
<accession>D7G0B8</accession>
<dbReference type="PROSITE" id="PS50157">
    <property type="entry name" value="ZINC_FINGER_C2H2_2"/>
    <property type="match status" value="1"/>
</dbReference>
<gene>
    <name evidence="5" type="ORF">Esi_0040_0038</name>
</gene>
<reference evidence="5 6" key="1">
    <citation type="journal article" date="2010" name="Nature">
        <title>The Ectocarpus genome and the independent evolution of multicellularity in brown algae.</title>
        <authorList>
            <person name="Cock J.M."/>
            <person name="Sterck L."/>
            <person name="Rouze P."/>
            <person name="Scornet D."/>
            <person name="Allen A.E."/>
            <person name="Amoutzias G."/>
            <person name="Anthouard V."/>
            <person name="Artiguenave F."/>
            <person name="Aury J.M."/>
            <person name="Badger J.H."/>
            <person name="Beszteri B."/>
            <person name="Billiau K."/>
            <person name="Bonnet E."/>
            <person name="Bothwell J.H."/>
            <person name="Bowler C."/>
            <person name="Boyen C."/>
            <person name="Brownlee C."/>
            <person name="Carrano C.J."/>
            <person name="Charrier B."/>
            <person name="Cho G.Y."/>
            <person name="Coelho S.M."/>
            <person name="Collen J."/>
            <person name="Corre E."/>
            <person name="Da Silva C."/>
            <person name="Delage L."/>
            <person name="Delaroque N."/>
            <person name="Dittami S.M."/>
            <person name="Doulbeau S."/>
            <person name="Elias M."/>
            <person name="Farnham G."/>
            <person name="Gachon C.M."/>
            <person name="Gschloessl B."/>
            <person name="Heesch S."/>
            <person name="Jabbari K."/>
            <person name="Jubin C."/>
            <person name="Kawai H."/>
            <person name="Kimura K."/>
            <person name="Kloareg B."/>
            <person name="Kupper F.C."/>
            <person name="Lang D."/>
            <person name="Le Bail A."/>
            <person name="Leblanc C."/>
            <person name="Lerouge P."/>
            <person name="Lohr M."/>
            <person name="Lopez P.J."/>
            <person name="Martens C."/>
            <person name="Maumus F."/>
            <person name="Michel G."/>
            <person name="Miranda-Saavedra D."/>
            <person name="Morales J."/>
            <person name="Moreau H."/>
            <person name="Motomura T."/>
            <person name="Nagasato C."/>
            <person name="Napoli C.A."/>
            <person name="Nelson D.R."/>
            <person name="Nyvall-Collen P."/>
            <person name="Peters A.F."/>
            <person name="Pommier C."/>
            <person name="Potin P."/>
            <person name="Poulain J."/>
            <person name="Quesneville H."/>
            <person name="Read B."/>
            <person name="Rensing S.A."/>
            <person name="Ritter A."/>
            <person name="Rousvoal S."/>
            <person name="Samanta M."/>
            <person name="Samson G."/>
            <person name="Schroeder D.C."/>
            <person name="Segurens B."/>
            <person name="Strittmatter M."/>
            <person name="Tonon T."/>
            <person name="Tregear J.W."/>
            <person name="Valentin K."/>
            <person name="von Dassow P."/>
            <person name="Yamagishi T."/>
            <person name="Van de Peer Y."/>
            <person name="Wincker P."/>
        </authorList>
    </citation>
    <scope>NUCLEOTIDE SEQUENCE [LARGE SCALE GENOMIC DNA]</scope>
    <source>
        <strain evidence="6">Ec32 / CCAP1310/4</strain>
    </source>
</reference>
<feature type="compositionally biased region" description="Acidic residues" evidence="2">
    <location>
        <begin position="334"/>
        <end position="350"/>
    </location>
</feature>
<sequence length="527" mass="57826">MTRRWREKNIHRWRRRGGGAFPGFLLGSWYLPRLLDFFFRWGSAVHTRRVPCQRVFFFTTQRGAACHELPAVQGGSCPCPTPYPHGLLKDLGKLSELKQRGLILDRHFETIKAHVKAGNSVAKERWDAIENAWGLKQTGVFNEEEWITQIDGEAQGISTSTRPSFLTPQDAGGARGAPSSHPPPATAAAAGKRKVADRGKQARNRAAQGVLGGNIINAFARGSGKPIERTRGGVTEHVSGINFPPPAPERRLPCTHCPMTFVNEQGLGIHVKTQHSNANMSNGLRLQRMLGKTPKGHVQPWEEAGPGRCWHVKVDGGDDRVTLEGLDQPYTFANDEDSSENEGGSEDGSDGPEGKEEEGAGRREPVVGDERNGANSGEGMEGAGYSDEDDDNMSQSQTDELALLDEDDSMDPDDPEDETQGMEIPAGFRLQEFTPAALDRLLLQRGVLVRLGMGWFGGLIIQQSPQRHLYDYCVQLEVDHSTRKMKLPLDKYSGDPDAAVGSWVLLESVSRAGRVRTPNVTLVDQDG</sequence>
<dbReference type="EMBL" id="FN648597">
    <property type="protein sequence ID" value="CBJ26645.1"/>
    <property type="molecule type" value="Genomic_DNA"/>
</dbReference>
<dbReference type="GO" id="GO:0008270">
    <property type="term" value="F:zinc ion binding"/>
    <property type="evidence" value="ECO:0007669"/>
    <property type="project" value="UniProtKB-KW"/>
</dbReference>
<dbReference type="OrthoDB" id="10419154at2759"/>
<keyword evidence="3" id="KW-1133">Transmembrane helix</keyword>
<keyword evidence="1" id="KW-0863">Zinc-finger</keyword>
<evidence type="ECO:0000313" key="6">
    <source>
        <dbReference type="Proteomes" id="UP000002630"/>
    </source>
</evidence>
<feature type="transmembrane region" description="Helical" evidence="3">
    <location>
        <begin position="21"/>
        <end position="42"/>
    </location>
</feature>
<dbReference type="EMBL" id="FN649740">
    <property type="protein sequence ID" value="CBJ26645.1"/>
    <property type="molecule type" value="Genomic_DNA"/>
</dbReference>
<keyword evidence="6" id="KW-1185">Reference proteome</keyword>
<proteinExistence type="predicted"/>
<keyword evidence="1" id="KW-0479">Metal-binding</keyword>
<name>D7G0B8_ECTSI</name>
<evidence type="ECO:0000256" key="3">
    <source>
        <dbReference type="SAM" id="Phobius"/>
    </source>
</evidence>
<feature type="region of interest" description="Disordered" evidence="2">
    <location>
        <begin position="330"/>
        <end position="396"/>
    </location>
</feature>
<dbReference type="InterPro" id="IPR013087">
    <property type="entry name" value="Znf_C2H2_type"/>
</dbReference>